<dbReference type="Gene3D" id="3.40.50.150">
    <property type="entry name" value="Vaccinia Virus protein VP39"/>
    <property type="match status" value="1"/>
</dbReference>
<accession>A0A7W5FC39</accession>
<dbReference type="EMBL" id="JACHXF010000001">
    <property type="protein sequence ID" value="MBB3092831.1"/>
    <property type="molecule type" value="Genomic_DNA"/>
</dbReference>
<keyword evidence="4 7" id="KW-0808">Transferase</keyword>
<dbReference type="NCBIfam" id="TIGR00027">
    <property type="entry name" value="mthyl_TIGR00027"/>
    <property type="match status" value="1"/>
</dbReference>
<keyword evidence="5 6" id="KW-0949">S-adenosyl-L-methionine</keyword>
<evidence type="ECO:0000256" key="5">
    <source>
        <dbReference type="ARBA" id="ARBA00022691"/>
    </source>
</evidence>
<comment type="function">
    <text evidence="1 6">Exhibits S-adenosyl-L-methionine-dependent methyltransferase activity.</text>
</comment>
<dbReference type="GO" id="GO:0008168">
    <property type="term" value="F:methyltransferase activity"/>
    <property type="evidence" value="ECO:0007669"/>
    <property type="project" value="UniProtKB-UniRule"/>
</dbReference>
<dbReference type="Pfam" id="PF04072">
    <property type="entry name" value="LCM"/>
    <property type="match status" value="1"/>
</dbReference>
<comment type="similarity">
    <text evidence="2 6">Belongs to the UPF0677 family.</text>
</comment>
<keyword evidence="3 6" id="KW-0489">Methyltransferase</keyword>
<evidence type="ECO:0000256" key="4">
    <source>
        <dbReference type="ARBA" id="ARBA00022679"/>
    </source>
</evidence>
<evidence type="ECO:0000256" key="2">
    <source>
        <dbReference type="ARBA" id="ARBA00008138"/>
    </source>
</evidence>
<evidence type="ECO:0000256" key="1">
    <source>
        <dbReference type="ARBA" id="ARBA00003907"/>
    </source>
</evidence>
<dbReference type="InterPro" id="IPR007213">
    <property type="entry name" value="Ppm1/Ppm2/Tcmp"/>
</dbReference>
<dbReference type="Proteomes" id="UP000590749">
    <property type="component" value="Unassembled WGS sequence"/>
</dbReference>
<reference evidence="7 8" key="1">
    <citation type="submission" date="2020-08" db="EMBL/GenBank/DDBJ databases">
        <title>Genomic Encyclopedia of Type Strains, Phase III (KMG-III): the genomes of soil and plant-associated and newly described type strains.</title>
        <authorList>
            <person name="Whitman W."/>
        </authorList>
    </citation>
    <scope>NUCLEOTIDE SEQUENCE [LARGE SCALE GENOMIC DNA]</scope>
    <source>
        <strain evidence="7 8">CECT 3287</strain>
    </source>
</reference>
<dbReference type="AlphaFoldDB" id="A0A7W5FC39"/>
<organism evidence="7 8">
    <name type="scientific">Actinoplanes campanulatus</name>
    <dbReference type="NCBI Taxonomy" id="113559"/>
    <lineage>
        <taxon>Bacteria</taxon>
        <taxon>Bacillati</taxon>
        <taxon>Actinomycetota</taxon>
        <taxon>Actinomycetes</taxon>
        <taxon>Micromonosporales</taxon>
        <taxon>Micromonosporaceae</taxon>
        <taxon>Actinoplanes</taxon>
    </lineage>
</organism>
<evidence type="ECO:0000256" key="6">
    <source>
        <dbReference type="RuleBase" id="RU362030"/>
    </source>
</evidence>
<evidence type="ECO:0000313" key="8">
    <source>
        <dbReference type="Proteomes" id="UP000590749"/>
    </source>
</evidence>
<dbReference type="SUPFAM" id="SSF53335">
    <property type="entry name" value="S-adenosyl-L-methionine-dependent methyltransferases"/>
    <property type="match status" value="1"/>
</dbReference>
<dbReference type="PANTHER" id="PTHR43619">
    <property type="entry name" value="S-ADENOSYL-L-METHIONINE-DEPENDENT METHYLTRANSFERASE YKTD-RELATED"/>
    <property type="match status" value="1"/>
</dbReference>
<dbReference type="GO" id="GO:0032259">
    <property type="term" value="P:methylation"/>
    <property type="evidence" value="ECO:0007669"/>
    <property type="project" value="UniProtKB-KW"/>
</dbReference>
<dbReference type="InterPro" id="IPR029063">
    <property type="entry name" value="SAM-dependent_MTases_sf"/>
</dbReference>
<evidence type="ECO:0000313" key="7">
    <source>
        <dbReference type="EMBL" id="MBB3092831.1"/>
    </source>
</evidence>
<dbReference type="EC" id="2.1.1.-" evidence="6"/>
<dbReference type="InterPro" id="IPR011610">
    <property type="entry name" value="SAM_mthyl_Trfase_ML2640-like"/>
</dbReference>
<protein>
    <recommendedName>
        <fullName evidence="6">S-adenosyl-L-methionine-dependent methyltransferase</fullName>
        <ecNumber evidence="6">2.1.1.-</ecNumber>
    </recommendedName>
</protein>
<name>A0A7W5FC39_9ACTN</name>
<evidence type="ECO:0000256" key="3">
    <source>
        <dbReference type="ARBA" id="ARBA00022603"/>
    </source>
</evidence>
<proteinExistence type="inferred from homology"/>
<keyword evidence="8" id="KW-1185">Reference proteome</keyword>
<comment type="caution">
    <text evidence="7">The sequence shown here is derived from an EMBL/GenBank/DDBJ whole genome shotgun (WGS) entry which is preliminary data.</text>
</comment>
<gene>
    <name evidence="7" type="ORF">FHR83_000465</name>
</gene>
<dbReference type="PANTHER" id="PTHR43619:SF2">
    <property type="entry name" value="S-ADENOSYL-L-METHIONINE-DEPENDENT METHYLTRANSFERASES SUPERFAMILY PROTEIN"/>
    <property type="match status" value="1"/>
</dbReference>
<sequence length="279" mass="30708">MHPPTPTGVSRTAVLIAQARAREGRRRDRMFIDQYAGPLAAAAGWIGNLSRAGMLVEDHFVLRTRYFDDYLTTALDDGIRQVVLLAAGLDSRAYRMLWPDGTRVFEVDLPDLLSFKNEVLARRGAVPSCERVPVPADLREEWPGALRDAGFDPELPTAWLVEGLMVYLTAADNDRLLARIGALSGTGSRLAIEHVNQAYSEHPRMKPAHNRLAATAASWQSSVEDPVAWLAGHGWRGRITGQAEIAKRNGRDIPPIADVTVMGDARLWLVDAVQEGADR</sequence>
<dbReference type="RefSeq" id="WP_183216010.1">
    <property type="nucleotide sequence ID" value="NZ_BMPW01000001.1"/>
</dbReference>